<evidence type="ECO:0000313" key="2">
    <source>
        <dbReference type="Proteomes" id="UP000814128"/>
    </source>
</evidence>
<dbReference type="EMBL" id="MU273610">
    <property type="protein sequence ID" value="KAI0030684.1"/>
    <property type="molecule type" value="Genomic_DNA"/>
</dbReference>
<accession>A0ACB8QFV8</accession>
<keyword evidence="2" id="KW-1185">Reference proteome</keyword>
<gene>
    <name evidence="1" type="ORF">K488DRAFT_71999</name>
</gene>
<organism evidence="1 2">
    <name type="scientific">Vararia minispora EC-137</name>
    <dbReference type="NCBI Taxonomy" id="1314806"/>
    <lineage>
        <taxon>Eukaryota</taxon>
        <taxon>Fungi</taxon>
        <taxon>Dikarya</taxon>
        <taxon>Basidiomycota</taxon>
        <taxon>Agaricomycotina</taxon>
        <taxon>Agaricomycetes</taxon>
        <taxon>Russulales</taxon>
        <taxon>Lachnocladiaceae</taxon>
        <taxon>Vararia</taxon>
    </lineage>
</organism>
<reference evidence="1" key="2">
    <citation type="journal article" date="2022" name="New Phytol.">
        <title>Evolutionary transition to the ectomycorrhizal habit in the genomes of a hyperdiverse lineage of mushroom-forming fungi.</title>
        <authorList>
            <person name="Looney B."/>
            <person name="Miyauchi S."/>
            <person name="Morin E."/>
            <person name="Drula E."/>
            <person name="Courty P.E."/>
            <person name="Kohler A."/>
            <person name="Kuo A."/>
            <person name="LaButti K."/>
            <person name="Pangilinan J."/>
            <person name="Lipzen A."/>
            <person name="Riley R."/>
            <person name="Andreopoulos W."/>
            <person name="He G."/>
            <person name="Johnson J."/>
            <person name="Nolan M."/>
            <person name="Tritt A."/>
            <person name="Barry K.W."/>
            <person name="Grigoriev I.V."/>
            <person name="Nagy L.G."/>
            <person name="Hibbett D."/>
            <person name="Henrissat B."/>
            <person name="Matheny P.B."/>
            <person name="Labbe J."/>
            <person name="Martin F.M."/>
        </authorList>
    </citation>
    <scope>NUCLEOTIDE SEQUENCE</scope>
    <source>
        <strain evidence="1">EC-137</strain>
    </source>
</reference>
<comment type="caution">
    <text evidence="1">The sequence shown here is derived from an EMBL/GenBank/DDBJ whole genome shotgun (WGS) entry which is preliminary data.</text>
</comment>
<evidence type="ECO:0000313" key="1">
    <source>
        <dbReference type="EMBL" id="KAI0030684.1"/>
    </source>
</evidence>
<protein>
    <submittedName>
        <fullName evidence="1">Major facilitator superfamily domain-containing protein</fullName>
    </submittedName>
</protein>
<proteinExistence type="predicted"/>
<dbReference type="Proteomes" id="UP000814128">
    <property type="component" value="Unassembled WGS sequence"/>
</dbReference>
<name>A0ACB8QFV8_9AGAM</name>
<sequence length="553" mass="62043">MSTTIDAKPPFNEKESYDDSKEAQVEVNEVGAADNVVAEGEYTQEQYDKLKRKIDMYLLPLMWLCYGIQQTDKTAVAQGTMANFGLRQNTGLVGQQYSWLTTIFYITYMCCEFPSNFLLQRWRMGKTLSIYMICWGIIVMCIGFANNFSQLAALRALQGIAECCISPGFILVIGSWYTTREHASRALVFQSANAGFGIVSDLILYGIGSVQNSRPEFQSWRAMAWFLGGLTVVVGILCLLVLGTPSEVPWLTPEEKRMANARIVANQSGHDRTGHSWKWYQVREAVTDPVFWLSGANAFLSSVPNGGLTTFGSIINSSFGFTPLQVIIYGIPRNVTSVLIFVVVGVVTMRRKNLRTIIMAMACIPPFISFLGLTLVPTTPHNRWTKWGLYYMSVPFVLGMFLAWTLIPSNIPGRTKRTVTSSFTFVMYCVGNMVGSQIFRSQDAPKYIPGITGACVCFGLEFLVICAWRATYIIRNRRRDREVANDGLTPEEREHLGKLNGEKDMTDFENRYDVPSTWNDTEDFTGTTHVMAWNCSAGILYLSVVTEVACNHR</sequence>
<reference evidence="1" key="1">
    <citation type="submission" date="2021-02" db="EMBL/GenBank/DDBJ databases">
        <authorList>
            <consortium name="DOE Joint Genome Institute"/>
            <person name="Ahrendt S."/>
            <person name="Looney B.P."/>
            <person name="Miyauchi S."/>
            <person name="Morin E."/>
            <person name="Drula E."/>
            <person name="Courty P.E."/>
            <person name="Chicoki N."/>
            <person name="Fauchery L."/>
            <person name="Kohler A."/>
            <person name="Kuo A."/>
            <person name="Labutti K."/>
            <person name="Pangilinan J."/>
            <person name="Lipzen A."/>
            <person name="Riley R."/>
            <person name="Andreopoulos W."/>
            <person name="He G."/>
            <person name="Johnson J."/>
            <person name="Barry K.W."/>
            <person name="Grigoriev I.V."/>
            <person name="Nagy L."/>
            <person name="Hibbett D."/>
            <person name="Henrissat B."/>
            <person name="Matheny P.B."/>
            <person name="Labbe J."/>
            <person name="Martin F."/>
        </authorList>
    </citation>
    <scope>NUCLEOTIDE SEQUENCE</scope>
    <source>
        <strain evidence="1">EC-137</strain>
    </source>
</reference>